<dbReference type="Pfam" id="PF10400">
    <property type="entry name" value="Vir_act_alpha_C"/>
    <property type="match status" value="1"/>
</dbReference>
<evidence type="ECO:0000313" key="4">
    <source>
        <dbReference type="Proteomes" id="UP001597252"/>
    </source>
</evidence>
<accession>A0ABW4E5A2</accession>
<protein>
    <submittedName>
        <fullName evidence="3">PadR family transcriptional regulator</fullName>
    </submittedName>
</protein>
<dbReference type="InterPro" id="IPR036390">
    <property type="entry name" value="WH_DNA-bd_sf"/>
</dbReference>
<name>A0ABW4E5A2_9LACO</name>
<dbReference type="RefSeq" id="WP_125750194.1">
    <property type="nucleotide sequence ID" value="NZ_JBHTON010000001.1"/>
</dbReference>
<dbReference type="EMBL" id="JBHTON010000001">
    <property type="protein sequence ID" value="MFD1483666.1"/>
    <property type="molecule type" value="Genomic_DNA"/>
</dbReference>
<organism evidence="3 4">
    <name type="scientific">Lacticaseibacillus baoqingensis</name>
    <dbReference type="NCBI Taxonomy" id="2486013"/>
    <lineage>
        <taxon>Bacteria</taxon>
        <taxon>Bacillati</taxon>
        <taxon>Bacillota</taxon>
        <taxon>Bacilli</taxon>
        <taxon>Lactobacillales</taxon>
        <taxon>Lactobacillaceae</taxon>
        <taxon>Lacticaseibacillus</taxon>
    </lineage>
</organism>
<proteinExistence type="predicted"/>
<keyword evidence="4" id="KW-1185">Reference proteome</keyword>
<dbReference type="Gene3D" id="1.10.10.10">
    <property type="entry name" value="Winged helix-like DNA-binding domain superfamily/Winged helix DNA-binding domain"/>
    <property type="match status" value="1"/>
</dbReference>
<dbReference type="InterPro" id="IPR005149">
    <property type="entry name" value="Tscrpt_reg_PadR_N"/>
</dbReference>
<feature type="domain" description="Transcription regulator PadR C-terminal" evidence="2">
    <location>
        <begin position="98"/>
        <end position="178"/>
    </location>
</feature>
<dbReference type="PANTHER" id="PTHR43252">
    <property type="entry name" value="TRANSCRIPTIONAL REGULATOR YQJI"/>
    <property type="match status" value="1"/>
</dbReference>
<dbReference type="PANTHER" id="PTHR43252:SF6">
    <property type="entry name" value="NEGATIVE TRANSCRIPTION REGULATOR PADR"/>
    <property type="match status" value="1"/>
</dbReference>
<dbReference type="Pfam" id="PF03551">
    <property type="entry name" value="PadR"/>
    <property type="match status" value="1"/>
</dbReference>
<evidence type="ECO:0000313" key="3">
    <source>
        <dbReference type="EMBL" id="MFD1483666.1"/>
    </source>
</evidence>
<dbReference type="Proteomes" id="UP001597252">
    <property type="component" value="Unassembled WGS sequence"/>
</dbReference>
<gene>
    <name evidence="3" type="ORF">ACFQ5J_00180</name>
</gene>
<dbReference type="Gene3D" id="6.10.140.190">
    <property type="match status" value="1"/>
</dbReference>
<comment type="caution">
    <text evidence="3">The sequence shown here is derived from an EMBL/GenBank/DDBJ whole genome shotgun (WGS) entry which is preliminary data.</text>
</comment>
<reference evidence="4" key="1">
    <citation type="journal article" date="2019" name="Int. J. Syst. Evol. Microbiol.">
        <title>The Global Catalogue of Microorganisms (GCM) 10K type strain sequencing project: providing services to taxonomists for standard genome sequencing and annotation.</title>
        <authorList>
            <consortium name="The Broad Institute Genomics Platform"/>
            <consortium name="The Broad Institute Genome Sequencing Center for Infectious Disease"/>
            <person name="Wu L."/>
            <person name="Ma J."/>
        </authorList>
    </citation>
    <scope>NUCLEOTIDE SEQUENCE [LARGE SCALE GENOMIC DNA]</scope>
    <source>
        <strain evidence="4">CCM 8903</strain>
    </source>
</reference>
<evidence type="ECO:0000259" key="2">
    <source>
        <dbReference type="Pfam" id="PF10400"/>
    </source>
</evidence>
<dbReference type="SUPFAM" id="SSF46785">
    <property type="entry name" value="Winged helix' DNA-binding domain"/>
    <property type="match status" value="1"/>
</dbReference>
<dbReference type="InterPro" id="IPR036388">
    <property type="entry name" value="WH-like_DNA-bd_sf"/>
</dbReference>
<sequence>MAQRNILQFIILGLVTDQPRTGYELTKAFDNDIGEFWSAQHSQIYPQLKTLEAKGWLTHTEEITGEKLNRKRYAATKSGKAALNDWLTAASEPVSGAKDEFVLKLYFIHDQTDARLKPMLTTQLIWHEQRRDHLRKQLATKFPNGADALDFGHFLILEHALHREEEYCQWLQAALAQLPGGMTN</sequence>
<evidence type="ECO:0000259" key="1">
    <source>
        <dbReference type="Pfam" id="PF03551"/>
    </source>
</evidence>
<dbReference type="InterPro" id="IPR018309">
    <property type="entry name" value="Tscrpt_reg_PadR_C"/>
</dbReference>
<feature type="domain" description="Transcription regulator PadR N-terminal" evidence="1">
    <location>
        <begin position="11"/>
        <end position="84"/>
    </location>
</feature>